<evidence type="ECO:0000313" key="1">
    <source>
        <dbReference type="EMBL" id="KAL3780674.1"/>
    </source>
</evidence>
<organism evidence="1 2">
    <name type="scientific">Cyclotella cryptica</name>
    <dbReference type="NCBI Taxonomy" id="29204"/>
    <lineage>
        <taxon>Eukaryota</taxon>
        <taxon>Sar</taxon>
        <taxon>Stramenopiles</taxon>
        <taxon>Ochrophyta</taxon>
        <taxon>Bacillariophyta</taxon>
        <taxon>Coscinodiscophyceae</taxon>
        <taxon>Thalassiosirophycidae</taxon>
        <taxon>Stephanodiscales</taxon>
        <taxon>Stephanodiscaceae</taxon>
        <taxon>Cyclotella</taxon>
    </lineage>
</organism>
<sequence>MLTRFRANHRRRAGEDGACDKEYRRVHMLRNVAVVGKRIINVAQAHEKQKLKEAVRDATRKIASRGLGE</sequence>
<proteinExistence type="predicted"/>
<comment type="caution">
    <text evidence="1">The sequence shown here is derived from an EMBL/GenBank/DDBJ whole genome shotgun (WGS) entry which is preliminary data.</text>
</comment>
<evidence type="ECO:0000313" key="2">
    <source>
        <dbReference type="Proteomes" id="UP001516023"/>
    </source>
</evidence>
<dbReference type="EMBL" id="JABMIG020000341">
    <property type="protein sequence ID" value="KAL3780674.1"/>
    <property type="molecule type" value="Genomic_DNA"/>
</dbReference>
<keyword evidence="2" id="KW-1185">Reference proteome</keyword>
<name>A0ABD3NZ63_9STRA</name>
<dbReference type="AlphaFoldDB" id="A0ABD3NZ63"/>
<protein>
    <submittedName>
        <fullName evidence="1">Uncharacterized protein</fullName>
    </submittedName>
</protein>
<gene>
    <name evidence="1" type="ORF">HJC23_007121</name>
</gene>
<dbReference type="Proteomes" id="UP001516023">
    <property type="component" value="Unassembled WGS sequence"/>
</dbReference>
<reference evidence="1 2" key="1">
    <citation type="journal article" date="2020" name="G3 (Bethesda)">
        <title>Improved Reference Genome for Cyclotella cryptica CCMP332, a Model for Cell Wall Morphogenesis, Salinity Adaptation, and Lipid Production in Diatoms (Bacillariophyta).</title>
        <authorList>
            <person name="Roberts W.R."/>
            <person name="Downey K.M."/>
            <person name="Ruck E.C."/>
            <person name="Traller J.C."/>
            <person name="Alverson A.J."/>
        </authorList>
    </citation>
    <scope>NUCLEOTIDE SEQUENCE [LARGE SCALE GENOMIC DNA]</scope>
    <source>
        <strain evidence="1 2">CCMP332</strain>
    </source>
</reference>
<accession>A0ABD3NZ63</accession>